<reference evidence="1" key="1">
    <citation type="submission" date="2018-05" db="EMBL/GenBank/DDBJ databases">
        <authorList>
            <person name="Lanie J.A."/>
            <person name="Ng W.-L."/>
            <person name="Kazmierczak K.M."/>
            <person name="Andrzejewski T.M."/>
            <person name="Davidsen T.M."/>
            <person name="Wayne K.J."/>
            <person name="Tettelin H."/>
            <person name="Glass J.I."/>
            <person name="Rusch D."/>
            <person name="Podicherti R."/>
            <person name="Tsui H.-C.T."/>
            <person name="Winkler M.E."/>
        </authorList>
    </citation>
    <scope>NUCLEOTIDE SEQUENCE</scope>
</reference>
<protein>
    <submittedName>
        <fullName evidence="1">Uncharacterized protein</fullName>
    </submittedName>
</protein>
<organism evidence="1">
    <name type="scientific">marine metagenome</name>
    <dbReference type="NCBI Taxonomy" id="408172"/>
    <lineage>
        <taxon>unclassified sequences</taxon>
        <taxon>metagenomes</taxon>
        <taxon>ecological metagenomes</taxon>
    </lineage>
</organism>
<name>A0A382I2P0_9ZZZZ</name>
<feature type="non-terminal residue" evidence="1">
    <location>
        <position position="30"/>
    </location>
</feature>
<sequence>MSIIINLPGKISEVSIYQSSITNFMLRKLS</sequence>
<gene>
    <name evidence="1" type="ORF">METZ01_LOCUS246778</name>
</gene>
<evidence type="ECO:0000313" key="1">
    <source>
        <dbReference type="EMBL" id="SVB93924.1"/>
    </source>
</evidence>
<accession>A0A382I2P0</accession>
<dbReference type="AlphaFoldDB" id="A0A382I2P0"/>
<dbReference type="EMBL" id="UINC01064860">
    <property type="protein sequence ID" value="SVB93924.1"/>
    <property type="molecule type" value="Genomic_DNA"/>
</dbReference>
<proteinExistence type="predicted"/>